<sequence>MVNGSRPFLRKRSRIRSLKTGQDKYVKKLITPAYLKLFLHAQLQKRDSLRDIADDVVCQPFQRELGLSSISAAQLCRKHSQVNPDLLQQVIERLARFVLGPLMQGADAYLFVQRYLAALRNLE</sequence>
<accession>A0ABW0VZZ4</accession>
<dbReference type="EMBL" id="JBHSOW010000078">
    <property type="protein sequence ID" value="MFC5651480.1"/>
    <property type="molecule type" value="Genomic_DNA"/>
</dbReference>
<comment type="caution">
    <text evidence="2">The sequence shown here is derived from an EMBL/GenBank/DDBJ whole genome shotgun (WGS) entry which is preliminary data.</text>
</comment>
<dbReference type="InterPro" id="IPR025399">
    <property type="entry name" value="DUF4372"/>
</dbReference>
<protein>
    <submittedName>
        <fullName evidence="2">DUF4372 domain-containing protein</fullName>
    </submittedName>
</protein>
<reference evidence="3" key="1">
    <citation type="journal article" date="2019" name="Int. J. Syst. Evol. Microbiol.">
        <title>The Global Catalogue of Microorganisms (GCM) 10K type strain sequencing project: providing services to taxonomists for standard genome sequencing and annotation.</title>
        <authorList>
            <consortium name="The Broad Institute Genomics Platform"/>
            <consortium name="The Broad Institute Genome Sequencing Center for Infectious Disease"/>
            <person name="Wu L."/>
            <person name="Ma J."/>
        </authorList>
    </citation>
    <scope>NUCLEOTIDE SEQUENCE [LARGE SCALE GENOMIC DNA]</scope>
    <source>
        <strain evidence="3">CGMCC 1.3240</strain>
    </source>
</reference>
<keyword evidence="3" id="KW-1185">Reference proteome</keyword>
<evidence type="ECO:0000313" key="2">
    <source>
        <dbReference type="EMBL" id="MFC5651480.1"/>
    </source>
</evidence>
<name>A0ABW0VZZ4_9BACL</name>
<evidence type="ECO:0000313" key="3">
    <source>
        <dbReference type="Proteomes" id="UP001596047"/>
    </source>
</evidence>
<organism evidence="2 3">
    <name type="scientific">Paenibacillus solisilvae</name>
    <dbReference type="NCBI Taxonomy" id="2486751"/>
    <lineage>
        <taxon>Bacteria</taxon>
        <taxon>Bacillati</taxon>
        <taxon>Bacillota</taxon>
        <taxon>Bacilli</taxon>
        <taxon>Bacillales</taxon>
        <taxon>Paenibacillaceae</taxon>
        <taxon>Paenibacillus</taxon>
    </lineage>
</organism>
<dbReference type="RefSeq" id="WP_379190108.1">
    <property type="nucleotide sequence ID" value="NZ_JBHSOW010000078.1"/>
</dbReference>
<proteinExistence type="predicted"/>
<dbReference type="Pfam" id="PF14294">
    <property type="entry name" value="DUF4372"/>
    <property type="match status" value="1"/>
</dbReference>
<gene>
    <name evidence="2" type="ORF">ACFPYJ_20660</name>
</gene>
<feature type="domain" description="DUF4372" evidence="1">
    <location>
        <begin position="19"/>
        <end position="58"/>
    </location>
</feature>
<dbReference type="Proteomes" id="UP001596047">
    <property type="component" value="Unassembled WGS sequence"/>
</dbReference>
<evidence type="ECO:0000259" key="1">
    <source>
        <dbReference type="Pfam" id="PF14294"/>
    </source>
</evidence>